<reference evidence="10" key="1">
    <citation type="submission" date="2020-05" db="EMBL/GenBank/DDBJ databases">
        <authorList>
            <person name="Chiriac C."/>
            <person name="Salcher M."/>
            <person name="Ghai R."/>
            <person name="Kavagutti S V."/>
        </authorList>
    </citation>
    <scope>NUCLEOTIDE SEQUENCE</scope>
</reference>
<accession>A0A6J7ANR3</accession>
<dbReference type="Gene3D" id="3.90.550.10">
    <property type="entry name" value="Spore Coat Polysaccharide Biosynthesis Protein SpsA, Chain A"/>
    <property type="match status" value="1"/>
</dbReference>
<dbReference type="PANTHER" id="PTHR48090:SF3">
    <property type="entry name" value="UNDECAPRENYL-PHOSPHATE 4-DEOXY-4-FORMAMIDO-L-ARABINOSE TRANSFERASE"/>
    <property type="match status" value="1"/>
</dbReference>
<feature type="domain" description="Glycosyltransferase 2-like" evidence="9">
    <location>
        <begin position="15"/>
        <end position="150"/>
    </location>
</feature>
<organism evidence="10">
    <name type="scientific">freshwater metagenome</name>
    <dbReference type="NCBI Taxonomy" id="449393"/>
    <lineage>
        <taxon>unclassified sequences</taxon>
        <taxon>metagenomes</taxon>
        <taxon>ecological metagenomes</taxon>
    </lineage>
</organism>
<evidence type="ECO:0000256" key="2">
    <source>
        <dbReference type="ARBA" id="ARBA00022676"/>
    </source>
</evidence>
<dbReference type="AlphaFoldDB" id="A0A6J7ANR3"/>
<dbReference type="InterPro" id="IPR001173">
    <property type="entry name" value="Glyco_trans_2-like"/>
</dbReference>
<name>A0A6J7ANR3_9ZZZZ</name>
<evidence type="ECO:0000256" key="5">
    <source>
        <dbReference type="ARBA" id="ARBA00022985"/>
    </source>
</evidence>
<dbReference type="SUPFAM" id="SSF53448">
    <property type="entry name" value="Nucleotide-diphospho-sugar transferases"/>
    <property type="match status" value="1"/>
</dbReference>
<dbReference type="GO" id="GO:0016757">
    <property type="term" value="F:glycosyltransferase activity"/>
    <property type="evidence" value="ECO:0007669"/>
    <property type="project" value="UniProtKB-KW"/>
</dbReference>
<dbReference type="GO" id="GO:0005886">
    <property type="term" value="C:plasma membrane"/>
    <property type="evidence" value="ECO:0007669"/>
    <property type="project" value="TreeGrafter"/>
</dbReference>
<keyword evidence="6 8" id="KW-1133">Transmembrane helix</keyword>
<keyword evidence="2" id="KW-0328">Glycosyltransferase</keyword>
<dbReference type="InterPro" id="IPR050256">
    <property type="entry name" value="Glycosyltransferase_2"/>
</dbReference>
<evidence type="ECO:0000256" key="7">
    <source>
        <dbReference type="ARBA" id="ARBA00023136"/>
    </source>
</evidence>
<feature type="transmembrane region" description="Helical" evidence="8">
    <location>
        <begin position="239"/>
        <end position="264"/>
    </location>
</feature>
<evidence type="ECO:0000256" key="8">
    <source>
        <dbReference type="SAM" id="Phobius"/>
    </source>
</evidence>
<evidence type="ECO:0000256" key="3">
    <source>
        <dbReference type="ARBA" id="ARBA00022679"/>
    </source>
</evidence>
<proteinExistence type="predicted"/>
<evidence type="ECO:0000256" key="6">
    <source>
        <dbReference type="ARBA" id="ARBA00022989"/>
    </source>
</evidence>
<keyword evidence="4 8" id="KW-0812">Transmembrane</keyword>
<dbReference type="CDD" id="cd04179">
    <property type="entry name" value="DPM_DPG-synthase_like"/>
    <property type="match status" value="1"/>
</dbReference>
<evidence type="ECO:0000256" key="1">
    <source>
        <dbReference type="ARBA" id="ARBA00022475"/>
    </source>
</evidence>
<dbReference type="GO" id="GO:0009103">
    <property type="term" value="P:lipopolysaccharide biosynthetic process"/>
    <property type="evidence" value="ECO:0007669"/>
    <property type="project" value="UniProtKB-KW"/>
</dbReference>
<protein>
    <submittedName>
        <fullName evidence="10">Unannotated protein</fullName>
    </submittedName>
</protein>
<keyword evidence="1" id="KW-1003">Cell membrane</keyword>
<evidence type="ECO:0000313" key="10">
    <source>
        <dbReference type="EMBL" id="CAB4834524.1"/>
    </source>
</evidence>
<keyword evidence="7 8" id="KW-0472">Membrane</keyword>
<sequence length="324" mass="35306">MSEEMVTGRVSRVAVITPAFNDWACLPSFFAGLDAVAPLVGEVHLFVIDDGSTDALDLDFIVVPGALASVEVVHLGCNLGHQRAIAAGMAEVVNRDHFDVVIVIDVDGEDNPLDITKLWHDHLANPEAIVVAQRRGRSEAIRFRLFYSLYKWLFRALTGRRLDFGNFALLPIAMAQRLVLMTELWNHFPAAVMRSRIRVVKVPLDRQERSVGRSRMNFTALVNHGLAGIAAFIDTVFVRLLVFVGLFALLVATAGGFALIATLLTSAPISGWLATALGLGLLGLLQMLAVLVVVTFLTLSSRSVASPPPSQVARKYIASSERIR</sequence>
<dbReference type="Pfam" id="PF00535">
    <property type="entry name" value="Glycos_transf_2"/>
    <property type="match status" value="1"/>
</dbReference>
<dbReference type="PANTHER" id="PTHR48090">
    <property type="entry name" value="UNDECAPRENYL-PHOSPHATE 4-DEOXY-4-FORMAMIDO-L-ARABINOSE TRANSFERASE-RELATED"/>
    <property type="match status" value="1"/>
</dbReference>
<dbReference type="InterPro" id="IPR029044">
    <property type="entry name" value="Nucleotide-diphossugar_trans"/>
</dbReference>
<feature type="transmembrane region" description="Helical" evidence="8">
    <location>
        <begin position="276"/>
        <end position="299"/>
    </location>
</feature>
<dbReference type="EMBL" id="CAFABK010000095">
    <property type="protein sequence ID" value="CAB4834524.1"/>
    <property type="molecule type" value="Genomic_DNA"/>
</dbReference>
<evidence type="ECO:0000256" key="4">
    <source>
        <dbReference type="ARBA" id="ARBA00022692"/>
    </source>
</evidence>
<evidence type="ECO:0000259" key="9">
    <source>
        <dbReference type="Pfam" id="PF00535"/>
    </source>
</evidence>
<gene>
    <name evidence="10" type="ORF">UFOPK3204_01523</name>
</gene>
<keyword evidence="5" id="KW-0448">Lipopolysaccharide biosynthesis</keyword>
<keyword evidence="3" id="KW-0808">Transferase</keyword>